<dbReference type="Proteomes" id="UP000664203">
    <property type="component" value="Unassembled WGS sequence"/>
</dbReference>
<comment type="caution">
    <text evidence="1">The sequence shown here is derived from an EMBL/GenBank/DDBJ whole genome shotgun (WGS) entry which is preliminary data.</text>
</comment>
<dbReference type="Pfam" id="PF13489">
    <property type="entry name" value="Methyltransf_23"/>
    <property type="match status" value="1"/>
</dbReference>
<proteinExistence type="predicted"/>
<protein>
    <recommendedName>
        <fullName evidence="3">S-adenosyl-L-methionine-dependent methyltransferase</fullName>
    </recommendedName>
</protein>
<dbReference type="GO" id="GO:0008168">
    <property type="term" value="F:methyltransferase activity"/>
    <property type="evidence" value="ECO:0007669"/>
    <property type="project" value="TreeGrafter"/>
</dbReference>
<keyword evidence="2" id="KW-1185">Reference proteome</keyword>
<dbReference type="CDD" id="cd02440">
    <property type="entry name" value="AdoMet_MTases"/>
    <property type="match status" value="1"/>
</dbReference>
<dbReference type="InterPro" id="IPR029063">
    <property type="entry name" value="SAM-dependent_MTases_sf"/>
</dbReference>
<evidence type="ECO:0000313" key="2">
    <source>
        <dbReference type="Proteomes" id="UP000664203"/>
    </source>
</evidence>
<dbReference type="OrthoDB" id="2013972at2759"/>
<accession>A0A8H3J9V1</accession>
<dbReference type="PANTHER" id="PTHR43591:SF10">
    <property type="entry name" value="ABC TRANSMEMBRANE TYPE-1 DOMAIN-CONTAINING PROTEIN-RELATED"/>
    <property type="match status" value="1"/>
</dbReference>
<name>A0A8H3J9V1_9LECA</name>
<gene>
    <name evidence="1" type="ORF">ALECFALPRED_010990</name>
</gene>
<dbReference type="EMBL" id="CAJPDR010000958">
    <property type="protein sequence ID" value="CAF9943287.1"/>
    <property type="molecule type" value="Genomic_DNA"/>
</dbReference>
<dbReference type="SUPFAM" id="SSF53335">
    <property type="entry name" value="S-adenosyl-L-methionine-dependent methyltransferases"/>
    <property type="match status" value="1"/>
</dbReference>
<sequence>MAANPQIAPAGDDIIEADPDLYDASDSTLGDEVSRYTASLTSSIERYPVENGRRYHAFKDGSYILPNDEIELDRLDLTHQMIRITMGDKLHFAPIGEKPAKILDLGTGTGIWAIEMGDDYPSAEIIGTDLSPTQPSWVPANVKFEIDDAEEPWTFPEYFDFVHVRYLAAAIADWPKLMRQAFQHTKPGGWAEFQDFDLAYYSEDGSLKEEHSVSKWITTLLDAVHGFGRDPCPGSKLEGWMKDAGFERVQHEKFRLPIGPWAKDKHLKTVGAWNIVQIEDGLEGFTLRLFTQFLDWKSEEVQVLLANVRKDLRDPKIHAQFDFHVAYGQKPKTA</sequence>
<dbReference type="AlphaFoldDB" id="A0A8H3J9V1"/>
<evidence type="ECO:0000313" key="1">
    <source>
        <dbReference type="EMBL" id="CAF9943287.1"/>
    </source>
</evidence>
<evidence type="ECO:0008006" key="3">
    <source>
        <dbReference type="Google" id="ProtNLM"/>
    </source>
</evidence>
<dbReference type="Gene3D" id="3.40.50.150">
    <property type="entry name" value="Vaccinia Virus protein VP39"/>
    <property type="match status" value="1"/>
</dbReference>
<organism evidence="1 2">
    <name type="scientific">Alectoria fallacina</name>
    <dbReference type="NCBI Taxonomy" id="1903189"/>
    <lineage>
        <taxon>Eukaryota</taxon>
        <taxon>Fungi</taxon>
        <taxon>Dikarya</taxon>
        <taxon>Ascomycota</taxon>
        <taxon>Pezizomycotina</taxon>
        <taxon>Lecanoromycetes</taxon>
        <taxon>OSLEUM clade</taxon>
        <taxon>Lecanoromycetidae</taxon>
        <taxon>Lecanorales</taxon>
        <taxon>Lecanorineae</taxon>
        <taxon>Parmeliaceae</taxon>
        <taxon>Alectoria</taxon>
    </lineage>
</organism>
<reference evidence="1" key="1">
    <citation type="submission" date="2021-03" db="EMBL/GenBank/DDBJ databases">
        <authorList>
            <person name="Tagirdzhanova G."/>
        </authorList>
    </citation>
    <scope>NUCLEOTIDE SEQUENCE</scope>
</reference>
<dbReference type="PANTHER" id="PTHR43591">
    <property type="entry name" value="METHYLTRANSFERASE"/>
    <property type="match status" value="1"/>
</dbReference>